<comment type="catalytic activity">
    <reaction evidence="4">
        <text>a phosphate monoester + H2O = an alcohol + phosphate</text>
        <dbReference type="Rhea" id="RHEA:15017"/>
        <dbReference type="ChEBI" id="CHEBI:15377"/>
        <dbReference type="ChEBI" id="CHEBI:30879"/>
        <dbReference type="ChEBI" id="CHEBI:43474"/>
        <dbReference type="ChEBI" id="CHEBI:67140"/>
        <dbReference type="EC" id="3.1.3.2"/>
    </reaction>
    <physiologicalReaction direction="left-to-right" evidence="4">
        <dbReference type="Rhea" id="RHEA:15018"/>
    </physiologicalReaction>
</comment>
<comment type="function">
    <text evidence="5">Hydrolyzes lysophosphatidic acid (LPA) containing a medium length fatty acid chain to the corresponding monoacylglycerol. Has highest activity with lysophosphatidic acid containing myristate (C14:0), monounsaturated oleate (C18:1) or palmitate (C16:0), and lower activity with C18:0 and C6:0 lysophosphatidic acid.</text>
</comment>
<dbReference type="Proteomes" id="UP000694428">
    <property type="component" value="Unplaced"/>
</dbReference>
<dbReference type="Ensembl" id="ENSPSTT00000020915.1">
    <property type="protein sequence ID" value="ENSPSTP00000019947.1"/>
    <property type="gene ID" value="ENSPSTG00000014456.1"/>
</dbReference>
<evidence type="ECO:0000256" key="6">
    <source>
        <dbReference type="ARBA" id="ARBA00071693"/>
    </source>
</evidence>
<evidence type="ECO:0000256" key="1">
    <source>
        <dbReference type="ARBA" id="ARBA00000235"/>
    </source>
</evidence>
<dbReference type="InterPro" id="IPR029033">
    <property type="entry name" value="His_PPase_superfam"/>
</dbReference>
<evidence type="ECO:0000256" key="3">
    <source>
        <dbReference type="ARBA" id="ARBA00012646"/>
    </source>
</evidence>
<protein>
    <recommendedName>
        <fullName evidence="6">Lysophosphatidic acid phosphatase type 6</fullName>
        <ecNumber evidence="3">3.1.3.2</ecNumber>
    </recommendedName>
</protein>
<dbReference type="SUPFAM" id="SSF53254">
    <property type="entry name" value="Phosphoglycerate mutase-like"/>
    <property type="match status" value="1"/>
</dbReference>
<evidence type="ECO:0000313" key="7">
    <source>
        <dbReference type="Ensembl" id="ENSPSTP00000019947.1"/>
    </source>
</evidence>
<accession>A0A8C9FZ18</accession>
<organism evidence="7 8">
    <name type="scientific">Pavo cristatus</name>
    <name type="common">Indian peafowl</name>
    <name type="synonym">Blue peafowl</name>
    <dbReference type="NCBI Taxonomy" id="9049"/>
    <lineage>
        <taxon>Eukaryota</taxon>
        <taxon>Metazoa</taxon>
        <taxon>Chordata</taxon>
        <taxon>Craniata</taxon>
        <taxon>Vertebrata</taxon>
        <taxon>Euteleostomi</taxon>
        <taxon>Archelosauria</taxon>
        <taxon>Archosauria</taxon>
        <taxon>Dinosauria</taxon>
        <taxon>Saurischia</taxon>
        <taxon>Theropoda</taxon>
        <taxon>Coelurosauria</taxon>
        <taxon>Aves</taxon>
        <taxon>Neognathae</taxon>
        <taxon>Galloanserae</taxon>
        <taxon>Galliformes</taxon>
        <taxon>Phasianidae</taxon>
        <taxon>Phasianinae</taxon>
        <taxon>Pavo</taxon>
    </lineage>
</organism>
<dbReference type="AlphaFoldDB" id="A0A8C9FZ18"/>
<dbReference type="CDD" id="cd07061">
    <property type="entry name" value="HP_HAP_like"/>
    <property type="match status" value="1"/>
</dbReference>
<keyword evidence="8" id="KW-1185">Reference proteome</keyword>
<dbReference type="InterPro" id="IPR050645">
    <property type="entry name" value="Histidine_acid_phosphatase"/>
</dbReference>
<dbReference type="GO" id="GO:0003993">
    <property type="term" value="F:acid phosphatase activity"/>
    <property type="evidence" value="ECO:0007669"/>
    <property type="project" value="UniProtKB-EC"/>
</dbReference>
<dbReference type="GO" id="GO:2001311">
    <property type="term" value="P:lysobisphosphatidic acid metabolic process"/>
    <property type="evidence" value="ECO:0007669"/>
    <property type="project" value="TreeGrafter"/>
</dbReference>
<evidence type="ECO:0000256" key="5">
    <source>
        <dbReference type="ARBA" id="ARBA00053526"/>
    </source>
</evidence>
<dbReference type="EC" id="3.1.3.2" evidence="3"/>
<evidence type="ECO:0000256" key="2">
    <source>
        <dbReference type="ARBA" id="ARBA00005375"/>
    </source>
</evidence>
<dbReference type="GO" id="GO:0005739">
    <property type="term" value="C:mitochondrion"/>
    <property type="evidence" value="ECO:0007669"/>
    <property type="project" value="TreeGrafter"/>
</dbReference>
<dbReference type="Gene3D" id="3.40.50.1240">
    <property type="entry name" value="Phosphoglycerate mutase-like"/>
    <property type="match status" value="1"/>
</dbReference>
<dbReference type="InterPro" id="IPR000560">
    <property type="entry name" value="His_Pase_clade-2"/>
</dbReference>
<dbReference type="InterPro" id="IPR033379">
    <property type="entry name" value="Acid_Pase_AS"/>
</dbReference>
<evidence type="ECO:0000313" key="8">
    <source>
        <dbReference type="Proteomes" id="UP000694428"/>
    </source>
</evidence>
<name>A0A8C9FZ18_PAVCR</name>
<sequence>MCRVANYQTRLPRATSSLALNASRDGASTTSLGKLFQQALLGAGNPEPAKRTFSATLIQPTNATSGDGAPGRHLPPAPNPRAAHAAFPGRGGNLPTPLFLLLRTAVLRLRGAMIIGSCSPLPCLRTAVSRRHGAVPAGSCSPLPRPPTARCLRGTSLPVVLRGPSLSGAGSAAAMGWGWRLGLLGSLAVWTQRRRAAAAQGPVGEERRELELRLVQVVFRHGARTPLRPIPGAAPVEWPPSLLEVPAQTKLDYTVTDLRGGPQPPSPYEEHYRKTTFKGGALAGQLTTVGMQQMFALGERLRRSYVEEASFLSPAFKPAEVFIRSTNIFRNLESTRCLLAGLYQQQKEGPVVIVTDEASSEILYPNYYNCQRLKCLTRQKLKDAQLQPAISEDLKTIKKKMGVDGDESVDFFLLLDNIYAEQVHGLPSCPVLKDFQQTIERRCVDSLLFVLEDGSREVLQMSVGLLFCTLQKNITEAADPSSPAEKARKLILYASHDITLIPLLMALGIFDHKWPPYAADVTLELYRHRQSKEWFIRVSYHGEEQVVKGCRAGLCPLEEFLKVLSQYSVSPEEYNNLCSQTEGDQQSDL</sequence>
<proteinExistence type="inferred from homology"/>
<dbReference type="Pfam" id="PF00328">
    <property type="entry name" value="His_Phos_2"/>
    <property type="match status" value="1"/>
</dbReference>
<comment type="catalytic activity">
    <reaction evidence="1">
        <text>1-(9Z-octadecenoyl)-sn-glycero-3-phosphate + H2O = 1-(9Z-octadecenoyl)-sn-glycerol + phosphate</text>
        <dbReference type="Rhea" id="RHEA:39835"/>
        <dbReference type="ChEBI" id="CHEBI:15377"/>
        <dbReference type="ChEBI" id="CHEBI:43474"/>
        <dbReference type="ChEBI" id="CHEBI:74544"/>
        <dbReference type="ChEBI" id="CHEBI:75757"/>
    </reaction>
    <physiologicalReaction direction="left-to-right" evidence="1">
        <dbReference type="Rhea" id="RHEA:39836"/>
    </physiologicalReaction>
</comment>
<evidence type="ECO:0000256" key="4">
    <source>
        <dbReference type="ARBA" id="ARBA00033695"/>
    </source>
</evidence>
<comment type="similarity">
    <text evidence="2">Belongs to the histidine acid phosphatase family.</text>
</comment>
<dbReference type="PANTHER" id="PTHR11567">
    <property type="entry name" value="ACID PHOSPHATASE-RELATED"/>
    <property type="match status" value="1"/>
</dbReference>
<dbReference type="PANTHER" id="PTHR11567:SF202">
    <property type="entry name" value="LYSOPHOSPHATIDIC ACID PHOSPHATASE TYPE 6"/>
    <property type="match status" value="1"/>
</dbReference>
<dbReference type="PROSITE" id="PS00616">
    <property type="entry name" value="HIS_ACID_PHOSPHAT_1"/>
    <property type="match status" value="1"/>
</dbReference>
<dbReference type="GO" id="GO:0052642">
    <property type="term" value="F:lysophosphatidic acid phosphatase activity"/>
    <property type="evidence" value="ECO:0007669"/>
    <property type="project" value="TreeGrafter"/>
</dbReference>
<reference evidence="7" key="2">
    <citation type="submission" date="2025-09" db="UniProtKB">
        <authorList>
            <consortium name="Ensembl"/>
        </authorList>
    </citation>
    <scope>IDENTIFICATION</scope>
</reference>
<dbReference type="FunFam" id="3.40.50.1240:FF:000030">
    <property type="entry name" value="Lysophosphatidic acid phosphatase type 6"/>
    <property type="match status" value="1"/>
</dbReference>
<reference evidence="7" key="1">
    <citation type="submission" date="2025-08" db="UniProtKB">
        <authorList>
            <consortium name="Ensembl"/>
        </authorList>
    </citation>
    <scope>IDENTIFICATION</scope>
</reference>